<evidence type="ECO:0000256" key="2">
    <source>
        <dbReference type="ARBA" id="ARBA00022692"/>
    </source>
</evidence>
<keyword evidence="6" id="KW-1003">Cell membrane</keyword>
<dbReference type="InterPro" id="IPR000412">
    <property type="entry name" value="ABC_2_transport"/>
</dbReference>
<feature type="domain" description="ABC transmembrane type-2" evidence="7">
    <location>
        <begin position="21"/>
        <end position="253"/>
    </location>
</feature>
<keyword evidence="5" id="KW-0046">Antibiotic resistance</keyword>
<evidence type="ECO:0000256" key="6">
    <source>
        <dbReference type="RuleBase" id="RU361157"/>
    </source>
</evidence>
<keyword evidence="2 6" id="KW-0812">Transmembrane</keyword>
<gene>
    <name evidence="8" type="ORF">ACFS2C_06060</name>
</gene>
<evidence type="ECO:0000259" key="7">
    <source>
        <dbReference type="PROSITE" id="PS51012"/>
    </source>
</evidence>
<dbReference type="PANTHER" id="PTHR43229">
    <property type="entry name" value="NODULATION PROTEIN J"/>
    <property type="match status" value="1"/>
</dbReference>
<dbReference type="PIRSF" id="PIRSF006648">
    <property type="entry name" value="DrrB"/>
    <property type="match status" value="1"/>
</dbReference>
<name>A0ABW5W8P8_9PSEU</name>
<feature type="transmembrane region" description="Helical" evidence="6">
    <location>
        <begin position="21"/>
        <end position="39"/>
    </location>
</feature>
<comment type="subcellular location">
    <subcellularLocation>
        <location evidence="6">Cell membrane</location>
        <topology evidence="6">Multi-pass membrane protein</topology>
    </subcellularLocation>
    <subcellularLocation>
        <location evidence="1">Membrane</location>
        <topology evidence="1">Multi-pass membrane protein</topology>
    </subcellularLocation>
</comment>
<dbReference type="Proteomes" id="UP001597478">
    <property type="component" value="Unassembled WGS sequence"/>
</dbReference>
<dbReference type="PANTHER" id="PTHR43229:SF2">
    <property type="entry name" value="NODULATION PROTEIN J"/>
    <property type="match status" value="1"/>
</dbReference>
<evidence type="ECO:0000313" key="9">
    <source>
        <dbReference type="Proteomes" id="UP001597478"/>
    </source>
</evidence>
<keyword evidence="3 6" id="KW-1133">Transmembrane helix</keyword>
<feature type="transmembrane region" description="Helical" evidence="6">
    <location>
        <begin position="171"/>
        <end position="190"/>
    </location>
</feature>
<reference evidence="9" key="1">
    <citation type="journal article" date="2019" name="Int. J. Syst. Evol. Microbiol.">
        <title>The Global Catalogue of Microorganisms (GCM) 10K type strain sequencing project: providing services to taxonomists for standard genome sequencing and annotation.</title>
        <authorList>
            <consortium name="The Broad Institute Genomics Platform"/>
            <consortium name="The Broad Institute Genome Sequencing Center for Infectious Disease"/>
            <person name="Wu L."/>
            <person name="Ma J."/>
        </authorList>
    </citation>
    <scope>NUCLEOTIDE SEQUENCE [LARGE SCALE GENOMIC DNA]</scope>
    <source>
        <strain evidence="9">IBRC-M 10906</strain>
    </source>
</reference>
<sequence length="255" mass="27503">MLRDIWLIFRRDLALSLRNPAWILIGVMQPVLYLVLFGPLMDKIVTSTPGFPPGSSWTILTPALVIQLALFSASFAGFALLADFRSGVVERLRVTPASRTALLLGKVLNNALQTIVQTVVLTVLALLFFDLAAPLGGVLLTLLIVALLSVTLSSASYALALTVKSEESFPALLNAVLMPVLLLSGILVPITTGLAPEWLYTISRINPFTHIVDAGRAGFRGDITMDAMFTGSVVLVVLMALAVFWGTHTFRKENA</sequence>
<comment type="similarity">
    <text evidence="6">Belongs to the ABC-2 integral membrane protein family.</text>
</comment>
<dbReference type="InterPro" id="IPR047817">
    <property type="entry name" value="ABC2_TM_bact-type"/>
</dbReference>
<keyword evidence="4 6" id="KW-0472">Membrane</keyword>
<proteinExistence type="inferred from homology"/>
<keyword evidence="6" id="KW-0813">Transport</keyword>
<accession>A0ABW5W8P8</accession>
<evidence type="ECO:0000256" key="3">
    <source>
        <dbReference type="ARBA" id="ARBA00022989"/>
    </source>
</evidence>
<dbReference type="RefSeq" id="WP_377389712.1">
    <property type="nucleotide sequence ID" value="NZ_JBHSAN010000018.1"/>
</dbReference>
<evidence type="ECO:0000256" key="5">
    <source>
        <dbReference type="ARBA" id="ARBA00023251"/>
    </source>
</evidence>
<comment type="caution">
    <text evidence="8">The sequence shown here is derived from an EMBL/GenBank/DDBJ whole genome shotgun (WGS) entry which is preliminary data.</text>
</comment>
<dbReference type="InterPro" id="IPR013525">
    <property type="entry name" value="ABC2_TM"/>
</dbReference>
<keyword evidence="9" id="KW-1185">Reference proteome</keyword>
<dbReference type="PROSITE" id="PS51012">
    <property type="entry name" value="ABC_TM2"/>
    <property type="match status" value="1"/>
</dbReference>
<dbReference type="InterPro" id="IPR051784">
    <property type="entry name" value="Nod_factor_ABC_transporter"/>
</dbReference>
<dbReference type="EMBL" id="JBHUOF010000006">
    <property type="protein sequence ID" value="MFD2798953.1"/>
    <property type="molecule type" value="Genomic_DNA"/>
</dbReference>
<feature type="transmembrane region" description="Helical" evidence="6">
    <location>
        <begin position="227"/>
        <end position="246"/>
    </location>
</feature>
<feature type="transmembrane region" description="Helical" evidence="6">
    <location>
        <begin position="103"/>
        <end position="129"/>
    </location>
</feature>
<feature type="transmembrane region" description="Helical" evidence="6">
    <location>
        <begin position="59"/>
        <end position="82"/>
    </location>
</feature>
<evidence type="ECO:0000256" key="4">
    <source>
        <dbReference type="ARBA" id="ARBA00023136"/>
    </source>
</evidence>
<evidence type="ECO:0000313" key="8">
    <source>
        <dbReference type="EMBL" id="MFD2798953.1"/>
    </source>
</evidence>
<dbReference type="Pfam" id="PF01061">
    <property type="entry name" value="ABC2_membrane"/>
    <property type="match status" value="1"/>
</dbReference>
<feature type="transmembrane region" description="Helical" evidence="6">
    <location>
        <begin position="135"/>
        <end position="159"/>
    </location>
</feature>
<organism evidence="8 9">
    <name type="scientific">Prauserella oleivorans</name>
    <dbReference type="NCBI Taxonomy" id="1478153"/>
    <lineage>
        <taxon>Bacteria</taxon>
        <taxon>Bacillati</taxon>
        <taxon>Actinomycetota</taxon>
        <taxon>Actinomycetes</taxon>
        <taxon>Pseudonocardiales</taxon>
        <taxon>Pseudonocardiaceae</taxon>
        <taxon>Prauserella</taxon>
    </lineage>
</organism>
<evidence type="ECO:0000256" key="1">
    <source>
        <dbReference type="ARBA" id="ARBA00004141"/>
    </source>
</evidence>
<protein>
    <recommendedName>
        <fullName evidence="6">Transport permease protein</fullName>
    </recommendedName>
</protein>